<evidence type="ECO:0000313" key="1">
    <source>
        <dbReference type="EMBL" id="GBO38514.1"/>
    </source>
</evidence>
<keyword evidence="2" id="KW-1185">Reference proteome</keyword>
<proteinExistence type="predicted"/>
<dbReference type="EMBL" id="BGPR01063270">
    <property type="protein sequence ID" value="GBO38514.1"/>
    <property type="molecule type" value="Genomic_DNA"/>
</dbReference>
<organism evidence="1 2">
    <name type="scientific">Araneus ventricosus</name>
    <name type="common">Orbweaver spider</name>
    <name type="synonym">Epeira ventricosa</name>
    <dbReference type="NCBI Taxonomy" id="182803"/>
    <lineage>
        <taxon>Eukaryota</taxon>
        <taxon>Metazoa</taxon>
        <taxon>Ecdysozoa</taxon>
        <taxon>Arthropoda</taxon>
        <taxon>Chelicerata</taxon>
        <taxon>Arachnida</taxon>
        <taxon>Araneae</taxon>
        <taxon>Araneomorphae</taxon>
        <taxon>Entelegynae</taxon>
        <taxon>Araneoidea</taxon>
        <taxon>Araneidae</taxon>
        <taxon>Araneus</taxon>
    </lineage>
</organism>
<accession>A0A4Y2WPI4</accession>
<gene>
    <name evidence="1" type="ORF">AVEN_222200_1</name>
</gene>
<protein>
    <submittedName>
        <fullName evidence="1">Uncharacterized protein</fullName>
    </submittedName>
</protein>
<sequence>MLVVSATEIQWDENHLQTKHGPFSYTTLAVRALVARGSRTSRNLRLRPEKEGNKSRLFYFPPDGVAK</sequence>
<name>A0A4Y2WPI4_ARAVE</name>
<dbReference type="Proteomes" id="UP000499080">
    <property type="component" value="Unassembled WGS sequence"/>
</dbReference>
<feature type="non-terminal residue" evidence="1">
    <location>
        <position position="67"/>
    </location>
</feature>
<evidence type="ECO:0000313" key="2">
    <source>
        <dbReference type="Proteomes" id="UP000499080"/>
    </source>
</evidence>
<comment type="caution">
    <text evidence="1">The sequence shown here is derived from an EMBL/GenBank/DDBJ whole genome shotgun (WGS) entry which is preliminary data.</text>
</comment>
<dbReference type="AlphaFoldDB" id="A0A4Y2WPI4"/>
<reference evidence="1 2" key="1">
    <citation type="journal article" date="2019" name="Sci. Rep.">
        <title>Orb-weaving spider Araneus ventricosus genome elucidates the spidroin gene catalogue.</title>
        <authorList>
            <person name="Kono N."/>
            <person name="Nakamura H."/>
            <person name="Ohtoshi R."/>
            <person name="Moran D.A.P."/>
            <person name="Shinohara A."/>
            <person name="Yoshida Y."/>
            <person name="Fujiwara M."/>
            <person name="Mori M."/>
            <person name="Tomita M."/>
            <person name="Arakawa K."/>
        </authorList>
    </citation>
    <scope>NUCLEOTIDE SEQUENCE [LARGE SCALE GENOMIC DNA]</scope>
</reference>